<dbReference type="GO" id="GO:0031573">
    <property type="term" value="P:mitotic intra-S DNA damage checkpoint signaling"/>
    <property type="evidence" value="ECO:0007669"/>
    <property type="project" value="TreeGrafter"/>
</dbReference>
<keyword evidence="1" id="KW-0378">Hydrolase</keyword>
<dbReference type="GO" id="GO:0008821">
    <property type="term" value="F:crossover junction DNA endonuclease activity"/>
    <property type="evidence" value="ECO:0007669"/>
    <property type="project" value="InterPro"/>
</dbReference>
<dbReference type="GO" id="GO:0005634">
    <property type="term" value="C:nucleus"/>
    <property type="evidence" value="ECO:0007669"/>
    <property type="project" value="TreeGrafter"/>
</dbReference>
<reference evidence="3" key="1">
    <citation type="journal article" date="2020" name="Nature">
        <title>Giant virus diversity and host interactions through global metagenomics.</title>
        <authorList>
            <person name="Schulz F."/>
            <person name="Roux S."/>
            <person name="Paez-Espino D."/>
            <person name="Jungbluth S."/>
            <person name="Walsh D.A."/>
            <person name="Denef V.J."/>
            <person name="McMahon K.D."/>
            <person name="Konstantinidis K.T."/>
            <person name="Eloe-Fadrosh E.A."/>
            <person name="Kyrpides N.C."/>
            <person name="Woyke T."/>
        </authorList>
    </citation>
    <scope>NUCLEOTIDE SEQUENCE</scope>
    <source>
        <strain evidence="3">GVMAG-M-3300023184-167</strain>
    </source>
</reference>
<evidence type="ECO:0000313" key="3">
    <source>
        <dbReference type="EMBL" id="QHT83289.1"/>
    </source>
</evidence>
<evidence type="ECO:0000259" key="2">
    <source>
        <dbReference type="SMART" id="SM00891"/>
    </source>
</evidence>
<dbReference type="GO" id="GO:0003677">
    <property type="term" value="F:DNA binding"/>
    <property type="evidence" value="ECO:0007669"/>
    <property type="project" value="InterPro"/>
</dbReference>
<organism evidence="3">
    <name type="scientific">viral metagenome</name>
    <dbReference type="NCBI Taxonomy" id="1070528"/>
    <lineage>
        <taxon>unclassified sequences</taxon>
        <taxon>metagenomes</taxon>
        <taxon>organismal metagenomes</taxon>
    </lineage>
</organism>
<dbReference type="InterPro" id="IPR033309">
    <property type="entry name" value="Mus81"/>
</dbReference>
<proteinExistence type="predicted"/>
<dbReference type="SUPFAM" id="SSF52980">
    <property type="entry name" value="Restriction endonuclease-like"/>
    <property type="match status" value="1"/>
</dbReference>
<dbReference type="GO" id="GO:0048476">
    <property type="term" value="C:Holliday junction resolvase complex"/>
    <property type="evidence" value="ECO:0007669"/>
    <property type="project" value="TreeGrafter"/>
</dbReference>
<dbReference type="AlphaFoldDB" id="A0A6C0HS02"/>
<dbReference type="InterPro" id="IPR047416">
    <property type="entry name" value="XPF_nuclease_Mus81"/>
</dbReference>
<dbReference type="GO" id="GO:0048257">
    <property type="term" value="F:3'-flap endonuclease activity"/>
    <property type="evidence" value="ECO:0007669"/>
    <property type="project" value="TreeGrafter"/>
</dbReference>
<dbReference type="PANTHER" id="PTHR13451">
    <property type="entry name" value="CLASS II CROSSOVER JUNCTION ENDONUCLEASE MUS81"/>
    <property type="match status" value="1"/>
</dbReference>
<dbReference type="CDD" id="cd20074">
    <property type="entry name" value="XPF_nuclease_Mus81"/>
    <property type="match status" value="1"/>
</dbReference>
<protein>
    <recommendedName>
        <fullName evidence="2">ERCC4 domain-containing protein</fullName>
    </recommendedName>
</protein>
<dbReference type="EMBL" id="MN740007">
    <property type="protein sequence ID" value="QHT83289.1"/>
    <property type="molecule type" value="Genomic_DNA"/>
</dbReference>
<dbReference type="PANTHER" id="PTHR13451:SF0">
    <property type="entry name" value="CROSSOVER JUNCTION ENDONUCLEASE MUS81"/>
    <property type="match status" value="1"/>
</dbReference>
<dbReference type="InterPro" id="IPR011335">
    <property type="entry name" value="Restrct_endonuc-II-like"/>
</dbReference>
<dbReference type="Pfam" id="PF02732">
    <property type="entry name" value="ERCC4"/>
    <property type="match status" value="1"/>
</dbReference>
<dbReference type="GO" id="GO:0000712">
    <property type="term" value="P:resolution of meiotic recombination intermediates"/>
    <property type="evidence" value="ECO:0007669"/>
    <property type="project" value="TreeGrafter"/>
</dbReference>
<name>A0A6C0HS02_9ZZZZ</name>
<sequence>MIVDTRETELYTELIKLVPETESKTLELGDISMDEYGLVFERKTLADLQASIKDGRYREQGYRLLNSSYNPHNVVYIVEGNFSDYKYKFCDKKMLFSAMASIHAKGFSVMRTSNVMETAFYLSNLFAKRKKLPLLEKEEQTQESTEKNYAKYVNKTKNKNITENNIHEIMLMQIPSISDVTARHLIEEFKTIGGIIECVNTNPSAINEFKYPDKNGKMKKMSKAISENIIRFLGNNLNPK</sequence>
<dbReference type="GO" id="GO:0000727">
    <property type="term" value="P:double-strand break repair via break-induced replication"/>
    <property type="evidence" value="ECO:0007669"/>
    <property type="project" value="TreeGrafter"/>
</dbReference>
<accession>A0A6C0HS02</accession>
<dbReference type="InterPro" id="IPR006166">
    <property type="entry name" value="ERCC4_domain"/>
</dbReference>
<feature type="domain" description="ERCC4" evidence="2">
    <location>
        <begin position="1"/>
        <end position="82"/>
    </location>
</feature>
<dbReference type="GO" id="GO:0006308">
    <property type="term" value="P:DNA catabolic process"/>
    <property type="evidence" value="ECO:0007669"/>
    <property type="project" value="InterPro"/>
</dbReference>
<dbReference type="SMART" id="SM00891">
    <property type="entry name" value="ERCC4"/>
    <property type="match status" value="1"/>
</dbReference>
<dbReference type="Gene3D" id="3.40.50.10130">
    <property type="match status" value="1"/>
</dbReference>
<evidence type="ECO:0000256" key="1">
    <source>
        <dbReference type="ARBA" id="ARBA00022801"/>
    </source>
</evidence>